<evidence type="ECO:0000259" key="3">
    <source>
        <dbReference type="PROSITE" id="PS50075"/>
    </source>
</evidence>
<proteinExistence type="predicted"/>
<dbReference type="Pfam" id="PF00550">
    <property type="entry name" value="PP-binding"/>
    <property type="match status" value="1"/>
</dbReference>
<dbReference type="InterPro" id="IPR036736">
    <property type="entry name" value="ACP-like_sf"/>
</dbReference>
<dbReference type="EMBL" id="UOEM01000061">
    <property type="protein sequence ID" value="VAW13409.1"/>
    <property type="molecule type" value="Genomic_DNA"/>
</dbReference>
<evidence type="ECO:0000256" key="1">
    <source>
        <dbReference type="ARBA" id="ARBA00022450"/>
    </source>
</evidence>
<dbReference type="InterPro" id="IPR006162">
    <property type="entry name" value="Ppantetheine_attach_site"/>
</dbReference>
<dbReference type="PROSITE" id="PS50075">
    <property type="entry name" value="CARRIER"/>
    <property type="match status" value="1"/>
</dbReference>
<dbReference type="Gene3D" id="1.10.1200.10">
    <property type="entry name" value="ACP-like"/>
    <property type="match status" value="1"/>
</dbReference>
<protein>
    <recommendedName>
        <fullName evidence="3">Carrier domain-containing protein</fullName>
    </recommendedName>
</protein>
<dbReference type="AlphaFoldDB" id="A0A3B0TMG9"/>
<sequence>MTETSDIDARVREIVAKYAKVGAKDLNRETDLQALNIESLDLIEIIFEVEDAFEIDIEQDEKAADLTNLGEVLDWLTANIESQKAA</sequence>
<keyword evidence="1" id="KW-0596">Phosphopantetheine</keyword>
<dbReference type="InterPro" id="IPR009081">
    <property type="entry name" value="PP-bd_ACP"/>
</dbReference>
<feature type="domain" description="Carrier" evidence="3">
    <location>
        <begin position="5"/>
        <end position="80"/>
    </location>
</feature>
<evidence type="ECO:0000256" key="2">
    <source>
        <dbReference type="ARBA" id="ARBA00022553"/>
    </source>
</evidence>
<accession>A0A3B0TMG9</accession>
<gene>
    <name evidence="4" type="ORF">MNBD_ALPHA09-2115</name>
</gene>
<reference evidence="4" key="1">
    <citation type="submission" date="2018-06" db="EMBL/GenBank/DDBJ databases">
        <authorList>
            <person name="Zhirakovskaya E."/>
        </authorList>
    </citation>
    <scope>NUCLEOTIDE SEQUENCE</scope>
</reference>
<dbReference type="SUPFAM" id="SSF47336">
    <property type="entry name" value="ACP-like"/>
    <property type="match status" value="1"/>
</dbReference>
<evidence type="ECO:0000313" key="4">
    <source>
        <dbReference type="EMBL" id="VAW13409.1"/>
    </source>
</evidence>
<organism evidence="4">
    <name type="scientific">hydrothermal vent metagenome</name>
    <dbReference type="NCBI Taxonomy" id="652676"/>
    <lineage>
        <taxon>unclassified sequences</taxon>
        <taxon>metagenomes</taxon>
        <taxon>ecological metagenomes</taxon>
    </lineage>
</organism>
<name>A0A3B0TMG9_9ZZZZ</name>
<dbReference type="PROSITE" id="PS00012">
    <property type="entry name" value="PHOSPHOPANTETHEINE"/>
    <property type="match status" value="1"/>
</dbReference>
<keyword evidence="2" id="KW-0597">Phosphoprotein</keyword>